<dbReference type="EMBL" id="GBRH01233175">
    <property type="protein sequence ID" value="JAD64720.1"/>
    <property type="molecule type" value="Transcribed_RNA"/>
</dbReference>
<name>A0A0A9BU87_ARUDO</name>
<reference evidence="1" key="1">
    <citation type="submission" date="2014-09" db="EMBL/GenBank/DDBJ databases">
        <authorList>
            <person name="Magalhaes I.L.F."/>
            <person name="Oliveira U."/>
            <person name="Santos F.R."/>
            <person name="Vidigal T.H.D.A."/>
            <person name="Brescovit A.D."/>
            <person name="Santos A.J."/>
        </authorList>
    </citation>
    <scope>NUCLEOTIDE SEQUENCE</scope>
    <source>
        <tissue evidence="1">Shoot tissue taken approximately 20 cm above the soil surface</tissue>
    </source>
</reference>
<proteinExistence type="predicted"/>
<protein>
    <submittedName>
        <fullName evidence="1">Uncharacterized protein</fullName>
    </submittedName>
</protein>
<accession>A0A0A9BU87</accession>
<organism evidence="1">
    <name type="scientific">Arundo donax</name>
    <name type="common">Giant reed</name>
    <name type="synonym">Donax arundinaceus</name>
    <dbReference type="NCBI Taxonomy" id="35708"/>
    <lineage>
        <taxon>Eukaryota</taxon>
        <taxon>Viridiplantae</taxon>
        <taxon>Streptophyta</taxon>
        <taxon>Embryophyta</taxon>
        <taxon>Tracheophyta</taxon>
        <taxon>Spermatophyta</taxon>
        <taxon>Magnoliopsida</taxon>
        <taxon>Liliopsida</taxon>
        <taxon>Poales</taxon>
        <taxon>Poaceae</taxon>
        <taxon>PACMAD clade</taxon>
        <taxon>Arundinoideae</taxon>
        <taxon>Arundineae</taxon>
        <taxon>Arundo</taxon>
    </lineage>
</organism>
<reference evidence="1" key="2">
    <citation type="journal article" date="2015" name="Data Brief">
        <title>Shoot transcriptome of the giant reed, Arundo donax.</title>
        <authorList>
            <person name="Barrero R.A."/>
            <person name="Guerrero F.D."/>
            <person name="Moolhuijzen P."/>
            <person name="Goolsby J.A."/>
            <person name="Tidwell J."/>
            <person name="Bellgard S.E."/>
            <person name="Bellgard M.I."/>
        </authorList>
    </citation>
    <scope>NUCLEOTIDE SEQUENCE</scope>
    <source>
        <tissue evidence="1">Shoot tissue taken approximately 20 cm above the soil surface</tissue>
    </source>
</reference>
<evidence type="ECO:0000313" key="1">
    <source>
        <dbReference type="EMBL" id="JAD64720.1"/>
    </source>
</evidence>
<sequence>MRSISLNKRRVKTCQLALGSGASIRQNGFEASCLGCDTFPVEHSGDHGDAFEIWEAELHHRTSICGIDAANGNHRQL</sequence>
<dbReference type="AlphaFoldDB" id="A0A0A9BU87"/>